<dbReference type="EMBL" id="JAGIOE010000001">
    <property type="protein sequence ID" value="MBP2376087.1"/>
    <property type="molecule type" value="Genomic_DNA"/>
</dbReference>
<dbReference type="Proteomes" id="UP000766570">
    <property type="component" value="Unassembled WGS sequence"/>
</dbReference>
<proteinExistence type="predicted"/>
<sequence length="30" mass="3640">MLIRPMILKIFTYVKYVKYAVFMRISCDPV</sequence>
<gene>
    <name evidence="1" type="ORF">JOF46_003999</name>
</gene>
<evidence type="ECO:0000313" key="1">
    <source>
        <dbReference type="EMBL" id="MBP2376087.1"/>
    </source>
</evidence>
<keyword evidence="2" id="KW-1185">Reference proteome</keyword>
<protein>
    <submittedName>
        <fullName evidence="1">Uncharacterized protein</fullName>
    </submittedName>
</protein>
<name>A0ABS4WIP6_9MICC</name>
<accession>A0ABS4WIP6</accession>
<reference evidence="1 2" key="1">
    <citation type="submission" date="2021-03" db="EMBL/GenBank/DDBJ databases">
        <title>Sequencing the genomes of 1000 actinobacteria strains.</title>
        <authorList>
            <person name="Klenk H.-P."/>
        </authorList>
    </citation>
    <scope>NUCLEOTIDE SEQUENCE [LARGE SCALE GENOMIC DNA]</scope>
    <source>
        <strain evidence="1 2">DSM 15454</strain>
    </source>
</reference>
<organism evidence="1 2">
    <name type="scientific">Paeniglutamicibacter psychrophenolicus</name>
    <dbReference type="NCBI Taxonomy" id="257454"/>
    <lineage>
        <taxon>Bacteria</taxon>
        <taxon>Bacillati</taxon>
        <taxon>Actinomycetota</taxon>
        <taxon>Actinomycetes</taxon>
        <taxon>Micrococcales</taxon>
        <taxon>Micrococcaceae</taxon>
        <taxon>Paeniglutamicibacter</taxon>
    </lineage>
</organism>
<evidence type="ECO:0000313" key="2">
    <source>
        <dbReference type="Proteomes" id="UP000766570"/>
    </source>
</evidence>
<comment type="caution">
    <text evidence="1">The sequence shown here is derived from an EMBL/GenBank/DDBJ whole genome shotgun (WGS) entry which is preliminary data.</text>
</comment>